<organism evidence="2 3">
    <name type="scientific">Gymnopilus junonius</name>
    <name type="common">Spectacular rustgill mushroom</name>
    <name type="synonym">Gymnopilus spectabilis subsp. junonius</name>
    <dbReference type="NCBI Taxonomy" id="109634"/>
    <lineage>
        <taxon>Eukaryota</taxon>
        <taxon>Fungi</taxon>
        <taxon>Dikarya</taxon>
        <taxon>Basidiomycota</taxon>
        <taxon>Agaricomycotina</taxon>
        <taxon>Agaricomycetes</taxon>
        <taxon>Agaricomycetidae</taxon>
        <taxon>Agaricales</taxon>
        <taxon>Agaricineae</taxon>
        <taxon>Hymenogastraceae</taxon>
        <taxon>Gymnopilus</taxon>
    </lineage>
</organism>
<evidence type="ECO:0000313" key="3">
    <source>
        <dbReference type="Proteomes" id="UP000724874"/>
    </source>
</evidence>
<evidence type="ECO:0008006" key="4">
    <source>
        <dbReference type="Google" id="ProtNLM"/>
    </source>
</evidence>
<dbReference type="InterPro" id="IPR032675">
    <property type="entry name" value="LRR_dom_sf"/>
</dbReference>
<accession>A0A9P5TK38</accession>
<dbReference type="InterPro" id="IPR036047">
    <property type="entry name" value="F-box-like_dom_sf"/>
</dbReference>
<proteinExistence type="predicted"/>
<protein>
    <recommendedName>
        <fullName evidence="4">F-box domain-containing protein</fullName>
    </recommendedName>
</protein>
<evidence type="ECO:0000313" key="2">
    <source>
        <dbReference type="EMBL" id="KAF8890554.1"/>
    </source>
</evidence>
<dbReference type="AlphaFoldDB" id="A0A9P5TK38"/>
<dbReference type="Proteomes" id="UP000724874">
    <property type="component" value="Unassembled WGS sequence"/>
</dbReference>
<gene>
    <name evidence="2" type="ORF">CPB84DRAFT_1398250</name>
</gene>
<name>A0A9P5TK38_GYMJU</name>
<keyword evidence="3" id="KW-1185">Reference proteome</keyword>
<dbReference type="SUPFAM" id="SSF81383">
    <property type="entry name" value="F-box domain"/>
    <property type="match status" value="1"/>
</dbReference>
<evidence type="ECO:0000256" key="1">
    <source>
        <dbReference type="SAM" id="MobiDB-lite"/>
    </source>
</evidence>
<comment type="caution">
    <text evidence="2">The sequence shown here is derived from an EMBL/GenBank/DDBJ whole genome shotgun (WGS) entry which is preliminary data.</text>
</comment>
<sequence length="537" mass="60844">MDRPPPSSAPELVHRSHCQPHSRSESFESQALQKGGTMDQLMEIEHQRERRSTMNRSHDPFIHRLPPELGSYIFRLCGLYRPWVLCGICSYWRQIACSTPELWSELYIPVRNTHSSESCNVIEMALHRSGSLPLSLSISSPQHRSDKLSATMSTLIAMVNQCSGRWYSLSFEVPSWVLPLISPSNGNPTLLKKLQLRAFWDSAPIHDQDSLQMSSASPTSLILWIPGCRLDFVSIKWSCMTTVDVDSFREDECLELLRRCPQLVTLKVKISLDTGGTPFSMTAVNHPQLQIFKLTVNEEAPEDLLELLTLPNLQTFSYYDGHLYPFPPRILTSLFRRSDCAVMDLCLDAEIIGTDDFIELLESIPSLRNLKFKSTIDSDCHADVILECLSEFSKTDVNFMPNVLPQLLSLECVCPYPLQWEHVTASFGPIGERHGSPCRPLKKIKVRINFDPDEDGVLGMDYMLIPTIRRIYNILGAGVDLDIQCYDPDGGSTFNIGVVEFERTSLNYHSSRVDKLVHEISDSISELMRDDVGIKFL</sequence>
<dbReference type="Gene3D" id="3.80.10.10">
    <property type="entry name" value="Ribonuclease Inhibitor"/>
    <property type="match status" value="1"/>
</dbReference>
<feature type="region of interest" description="Disordered" evidence="1">
    <location>
        <begin position="1"/>
        <end position="35"/>
    </location>
</feature>
<dbReference type="Gene3D" id="1.20.1280.50">
    <property type="match status" value="1"/>
</dbReference>
<dbReference type="EMBL" id="JADNYJ010000075">
    <property type="protein sequence ID" value="KAF8890554.1"/>
    <property type="molecule type" value="Genomic_DNA"/>
</dbReference>
<reference evidence="2" key="1">
    <citation type="submission" date="2020-11" db="EMBL/GenBank/DDBJ databases">
        <authorList>
            <consortium name="DOE Joint Genome Institute"/>
            <person name="Ahrendt S."/>
            <person name="Riley R."/>
            <person name="Andreopoulos W."/>
            <person name="LaButti K."/>
            <person name="Pangilinan J."/>
            <person name="Ruiz-duenas F.J."/>
            <person name="Barrasa J.M."/>
            <person name="Sanchez-Garcia M."/>
            <person name="Camarero S."/>
            <person name="Miyauchi S."/>
            <person name="Serrano A."/>
            <person name="Linde D."/>
            <person name="Babiker R."/>
            <person name="Drula E."/>
            <person name="Ayuso-Fernandez I."/>
            <person name="Pacheco R."/>
            <person name="Padilla G."/>
            <person name="Ferreira P."/>
            <person name="Barriuso J."/>
            <person name="Kellner H."/>
            <person name="Castanera R."/>
            <person name="Alfaro M."/>
            <person name="Ramirez L."/>
            <person name="Pisabarro A.G."/>
            <person name="Kuo A."/>
            <person name="Tritt A."/>
            <person name="Lipzen A."/>
            <person name="He G."/>
            <person name="Yan M."/>
            <person name="Ng V."/>
            <person name="Cullen D."/>
            <person name="Martin F."/>
            <person name="Rosso M.-N."/>
            <person name="Henrissat B."/>
            <person name="Hibbett D."/>
            <person name="Martinez A.T."/>
            <person name="Grigoriev I.V."/>
        </authorList>
    </citation>
    <scope>NUCLEOTIDE SEQUENCE</scope>
    <source>
        <strain evidence="2">AH 44721</strain>
    </source>
</reference>
<dbReference type="OrthoDB" id="2269034at2759"/>